<dbReference type="KEGG" id="pms:KNP414_00144"/>
<protein>
    <submittedName>
        <fullName evidence="1">Uncharacterized protein</fullName>
    </submittedName>
</protein>
<name>F8FJ82_PAEMK</name>
<dbReference type="HOGENOM" id="CLU_3186646_0_0_9"/>
<dbReference type="AlphaFoldDB" id="F8FJ82"/>
<accession>F8FJ82</accession>
<proteinExistence type="predicted"/>
<reference evidence="1 2" key="2">
    <citation type="journal article" date="2013" name="Genome Announc.">
        <title>Genome Sequence of Growth-Improving Paenibacillus mucilaginosus Strain KNP414.</title>
        <authorList>
            <person name="Lu J.J."/>
            <person name="Wang J.F."/>
            <person name="Hu X.F."/>
        </authorList>
    </citation>
    <scope>NUCLEOTIDE SEQUENCE [LARGE SCALE GENOMIC DNA]</scope>
    <source>
        <strain evidence="1 2">KNP414</strain>
    </source>
</reference>
<evidence type="ECO:0000313" key="2">
    <source>
        <dbReference type="Proteomes" id="UP000006620"/>
    </source>
</evidence>
<sequence>MNLILPLINVSYNYANDKKLCKKAVAIKIRSLHVIIYNIYLKKVES</sequence>
<gene>
    <name evidence="1" type="ordered locus">KNP414_00144</name>
</gene>
<evidence type="ECO:0000313" key="1">
    <source>
        <dbReference type="EMBL" id="AEI38795.1"/>
    </source>
</evidence>
<dbReference type="EMBL" id="CP002869">
    <property type="protein sequence ID" value="AEI38795.1"/>
    <property type="molecule type" value="Genomic_DNA"/>
</dbReference>
<dbReference type="Proteomes" id="UP000006620">
    <property type="component" value="Chromosome"/>
</dbReference>
<reference evidence="2" key="1">
    <citation type="submission" date="2011-06" db="EMBL/GenBank/DDBJ databases">
        <title>Complete genome sequence of Paenibacillus mucilaginosus KNP414.</title>
        <authorList>
            <person name="Wang J."/>
            <person name="Hu S."/>
            <person name="Hu X."/>
            <person name="Zhang B."/>
            <person name="Dong D."/>
            <person name="Zhang S."/>
            <person name="Zhao K."/>
            <person name="Wu D."/>
        </authorList>
    </citation>
    <scope>NUCLEOTIDE SEQUENCE [LARGE SCALE GENOMIC DNA]</scope>
    <source>
        <strain evidence="2">KNP414</strain>
    </source>
</reference>
<organism evidence="1 2">
    <name type="scientific">Paenibacillus mucilaginosus (strain KNP414)</name>
    <dbReference type="NCBI Taxonomy" id="1036673"/>
    <lineage>
        <taxon>Bacteria</taxon>
        <taxon>Bacillati</taxon>
        <taxon>Bacillota</taxon>
        <taxon>Bacilli</taxon>
        <taxon>Bacillales</taxon>
        <taxon>Paenibacillaceae</taxon>
        <taxon>Paenibacillus</taxon>
    </lineage>
</organism>